<dbReference type="InterPro" id="IPR018108">
    <property type="entry name" value="MCP_transmembrane"/>
</dbReference>
<proteinExistence type="inferred from homology"/>
<evidence type="ECO:0000256" key="5">
    <source>
        <dbReference type="ARBA" id="ARBA00022737"/>
    </source>
</evidence>
<dbReference type="Gene3D" id="1.50.40.10">
    <property type="entry name" value="Mitochondrial carrier domain"/>
    <property type="match status" value="2"/>
</dbReference>
<dbReference type="Proteomes" id="UP001652625">
    <property type="component" value="Chromosome 14"/>
</dbReference>
<dbReference type="SUPFAM" id="SSF103506">
    <property type="entry name" value="Mitochondrial carrier"/>
    <property type="match status" value="1"/>
</dbReference>
<dbReference type="InterPro" id="IPR023395">
    <property type="entry name" value="MCP_dom_sf"/>
</dbReference>
<evidence type="ECO:0000256" key="6">
    <source>
        <dbReference type="ARBA" id="ARBA00022989"/>
    </source>
</evidence>
<protein>
    <submittedName>
        <fullName evidence="11">Mitochondrial S-adenosylmethionine carrier protein isoform X2</fullName>
    </submittedName>
</protein>
<accession>A0ABM4DGP0</accession>
<evidence type="ECO:0000313" key="10">
    <source>
        <dbReference type="Proteomes" id="UP001652625"/>
    </source>
</evidence>
<keyword evidence="3 9" id="KW-0813">Transport</keyword>
<keyword evidence="10" id="KW-1185">Reference proteome</keyword>
<dbReference type="RefSeq" id="XP_065673623.1">
    <property type="nucleotide sequence ID" value="XM_065817551.1"/>
</dbReference>
<sequence length="271" mass="29344">MGESISVKTLLIAGSFAGLSGDIIMFPLDTIKTRLQSSAGFWKTGGFFGVYRGLGSTVLGSAPSSATFFLAYELSKKHIPLTSDLSKHMFAACLGETASCFVRIPFEVVKQHAQVHHSKISSVGAFKIILQTYGLKGFSRGYLSMLIREIPFSLTQMPIWEFLKKKVSLYNGNDVTGFESGLCGSVAGAVSAAITTPLDVAKTRIILAQNTCLKTSSNPFRVVVQIFKNEGIKGIFAGIVPRVVWISVGGFIYLGAYDEMKILLNNQNHPT</sequence>
<evidence type="ECO:0000256" key="7">
    <source>
        <dbReference type="ARBA" id="ARBA00023136"/>
    </source>
</evidence>
<feature type="repeat" description="Solcar" evidence="8">
    <location>
        <begin position="175"/>
        <end position="263"/>
    </location>
</feature>
<evidence type="ECO:0000256" key="2">
    <source>
        <dbReference type="ARBA" id="ARBA00006375"/>
    </source>
</evidence>
<organism evidence="10 11">
    <name type="scientific">Hydra vulgaris</name>
    <name type="common">Hydra</name>
    <name type="synonym">Hydra attenuata</name>
    <dbReference type="NCBI Taxonomy" id="6087"/>
    <lineage>
        <taxon>Eukaryota</taxon>
        <taxon>Metazoa</taxon>
        <taxon>Cnidaria</taxon>
        <taxon>Hydrozoa</taxon>
        <taxon>Hydroidolina</taxon>
        <taxon>Anthoathecata</taxon>
        <taxon>Aplanulata</taxon>
        <taxon>Hydridae</taxon>
        <taxon>Hydra</taxon>
    </lineage>
</organism>
<keyword evidence="4 8" id="KW-0812">Transmembrane</keyword>
<keyword evidence="5" id="KW-0677">Repeat</keyword>
<name>A0ABM4DGP0_HYDVU</name>
<dbReference type="PROSITE" id="PS50920">
    <property type="entry name" value="SOLCAR"/>
    <property type="match status" value="3"/>
</dbReference>
<feature type="repeat" description="Solcar" evidence="8">
    <location>
        <begin position="83"/>
        <end position="166"/>
    </location>
</feature>
<keyword evidence="6" id="KW-1133">Transmembrane helix</keyword>
<dbReference type="PANTHER" id="PTHR45667">
    <property type="entry name" value="S-ADENOSYLMETHIONINE MITOCHONDRIAL CARRIER PROTEIN"/>
    <property type="match status" value="1"/>
</dbReference>
<dbReference type="Pfam" id="PF00153">
    <property type="entry name" value="Mito_carr"/>
    <property type="match status" value="3"/>
</dbReference>
<comment type="subcellular location">
    <subcellularLocation>
        <location evidence="1">Membrane</location>
        <topology evidence="1">Multi-pass membrane protein</topology>
    </subcellularLocation>
</comment>
<evidence type="ECO:0000256" key="1">
    <source>
        <dbReference type="ARBA" id="ARBA00004141"/>
    </source>
</evidence>
<evidence type="ECO:0000256" key="3">
    <source>
        <dbReference type="ARBA" id="ARBA00022448"/>
    </source>
</evidence>
<evidence type="ECO:0000256" key="9">
    <source>
        <dbReference type="RuleBase" id="RU000488"/>
    </source>
</evidence>
<evidence type="ECO:0000313" key="11">
    <source>
        <dbReference type="RefSeq" id="XP_065673623.1"/>
    </source>
</evidence>
<evidence type="ECO:0000256" key="4">
    <source>
        <dbReference type="ARBA" id="ARBA00022692"/>
    </source>
</evidence>
<reference evidence="11" key="1">
    <citation type="submission" date="2025-08" db="UniProtKB">
        <authorList>
            <consortium name="RefSeq"/>
        </authorList>
    </citation>
    <scope>IDENTIFICATION</scope>
</reference>
<dbReference type="GeneID" id="100208922"/>
<evidence type="ECO:0000256" key="8">
    <source>
        <dbReference type="PROSITE-ProRule" id="PRU00282"/>
    </source>
</evidence>
<feature type="repeat" description="Solcar" evidence="8">
    <location>
        <begin position="5"/>
        <end position="78"/>
    </location>
</feature>
<keyword evidence="7 8" id="KW-0472">Membrane</keyword>
<comment type="similarity">
    <text evidence="2 9">Belongs to the mitochondrial carrier (TC 2.A.29) family.</text>
</comment>
<gene>
    <name evidence="11" type="primary">LOC100208922</name>
</gene>